<dbReference type="EMBL" id="LGUE01000003">
    <property type="protein sequence ID" value="KON90612.1"/>
    <property type="molecule type" value="Genomic_DNA"/>
</dbReference>
<dbReference type="GO" id="GO:0005975">
    <property type="term" value="P:carbohydrate metabolic process"/>
    <property type="evidence" value="ECO:0007669"/>
    <property type="project" value="InterPro"/>
</dbReference>
<keyword evidence="3" id="KW-1185">Reference proteome</keyword>
<sequence>MRLLLISLTLSFSLTTTGLARDILPLPAHKKELAIVIDDLGNDMEGTKDILDTEATLTIAVMPFLPSTKKDAEQAHAKGHEVILHMPMEPVTGKASWLGPGALTTDLSDDEIRSRVEKAIQDVPHAVGMNHHMGSKVTADERIMRIVLEVCKTHGMFYLDSKTTGKSVIPKLADELKVPYLENGLFFDDVYTKEHIGQQATKLAAKLEKDDSMVAIGHVGVTGTMIASMLKDFIPVYEKEANIVPLSDLIPEYHLIDESMP</sequence>
<dbReference type="RefSeq" id="WP_053427933.1">
    <property type="nucleotide sequence ID" value="NZ_JAUKEF010000008.1"/>
</dbReference>
<evidence type="ECO:0000313" key="3">
    <source>
        <dbReference type="Proteomes" id="UP000037405"/>
    </source>
</evidence>
<dbReference type="PANTHER" id="PTHR30105:SF2">
    <property type="entry name" value="DIVERGENT POLYSACCHARIDE DEACETYLASE SUPERFAMILY"/>
    <property type="match status" value="1"/>
</dbReference>
<proteinExistence type="predicted"/>
<protein>
    <submittedName>
        <fullName evidence="2">Sugar deacetylase</fullName>
    </submittedName>
</protein>
<dbReference type="OrthoDB" id="9784811at2"/>
<feature type="chain" id="PRO_5038332537" evidence="1">
    <location>
        <begin position="21"/>
        <end position="261"/>
    </location>
</feature>
<dbReference type="Gene3D" id="3.20.20.370">
    <property type="entry name" value="Glycoside hydrolase/deacetylase"/>
    <property type="match status" value="1"/>
</dbReference>
<dbReference type="SUPFAM" id="SSF88713">
    <property type="entry name" value="Glycoside hydrolase/deacetylase"/>
    <property type="match status" value="1"/>
</dbReference>
<dbReference type="PANTHER" id="PTHR30105">
    <property type="entry name" value="UNCHARACTERIZED YIBQ-RELATED"/>
    <property type="match status" value="1"/>
</dbReference>
<name>A0A0M0GM84_9BACI</name>
<dbReference type="Pfam" id="PF04748">
    <property type="entry name" value="Polysacc_deac_2"/>
    <property type="match status" value="1"/>
</dbReference>
<evidence type="ECO:0000313" key="2">
    <source>
        <dbReference type="EMBL" id="KON90612.1"/>
    </source>
</evidence>
<evidence type="ECO:0000256" key="1">
    <source>
        <dbReference type="SAM" id="SignalP"/>
    </source>
</evidence>
<dbReference type="AlphaFoldDB" id="A0A0M0GM84"/>
<dbReference type="Proteomes" id="UP000037405">
    <property type="component" value="Unassembled WGS sequence"/>
</dbReference>
<gene>
    <name evidence="2" type="ORF">AF331_09605</name>
</gene>
<keyword evidence="1" id="KW-0732">Signal</keyword>
<dbReference type="STRING" id="189381.GCA_900166615_00647"/>
<dbReference type="InterPro" id="IPR011330">
    <property type="entry name" value="Glyco_hydro/deAcase_b/a-brl"/>
</dbReference>
<dbReference type="PATRIC" id="fig|189381.12.peg.3830"/>
<comment type="caution">
    <text evidence="2">The sequence shown here is derived from an EMBL/GenBank/DDBJ whole genome shotgun (WGS) entry which is preliminary data.</text>
</comment>
<accession>A0A0M0GM84</accession>
<feature type="signal peptide" evidence="1">
    <location>
        <begin position="1"/>
        <end position="20"/>
    </location>
</feature>
<dbReference type="InterPro" id="IPR006837">
    <property type="entry name" value="Divergent_DAC"/>
</dbReference>
<reference evidence="3" key="1">
    <citation type="submission" date="2015-07" db="EMBL/GenBank/DDBJ databases">
        <title>Fjat-14235 jcm11544.</title>
        <authorList>
            <person name="Liu B."/>
            <person name="Wang J."/>
            <person name="Zhu Y."/>
            <person name="Liu G."/>
            <person name="Chen Q."/>
            <person name="Chen Z."/>
            <person name="Lan J."/>
            <person name="Che J."/>
            <person name="Ge C."/>
            <person name="Shi H."/>
            <person name="Pan Z."/>
            <person name="Liu X."/>
        </authorList>
    </citation>
    <scope>NUCLEOTIDE SEQUENCE [LARGE SCALE GENOMIC DNA]</scope>
    <source>
        <strain evidence="3">JCM 11544</strain>
    </source>
</reference>
<dbReference type="CDD" id="cd10936">
    <property type="entry name" value="CE4_DAC2"/>
    <property type="match status" value="1"/>
</dbReference>
<organism evidence="2 3">
    <name type="scientific">Rossellomorea marisflavi</name>
    <dbReference type="NCBI Taxonomy" id="189381"/>
    <lineage>
        <taxon>Bacteria</taxon>
        <taxon>Bacillati</taxon>
        <taxon>Bacillota</taxon>
        <taxon>Bacilli</taxon>
        <taxon>Bacillales</taxon>
        <taxon>Bacillaceae</taxon>
        <taxon>Rossellomorea</taxon>
    </lineage>
</organism>